<dbReference type="Gene3D" id="1.20.1270.10">
    <property type="match status" value="1"/>
</dbReference>
<feature type="compositionally biased region" description="Basic and acidic residues" evidence="1">
    <location>
        <begin position="1043"/>
        <end position="1053"/>
    </location>
</feature>
<keyword evidence="4" id="KW-1185">Reference proteome</keyword>
<feature type="region of interest" description="Disordered" evidence="1">
    <location>
        <begin position="967"/>
        <end position="996"/>
    </location>
</feature>
<dbReference type="InterPro" id="IPR029048">
    <property type="entry name" value="HSP70_C_sf"/>
</dbReference>
<evidence type="ECO:0000313" key="4">
    <source>
        <dbReference type="Proteomes" id="UP000310200"/>
    </source>
</evidence>
<dbReference type="SUPFAM" id="SSF100934">
    <property type="entry name" value="Heat shock protein 70kD (HSP70), C-terminal subdomain"/>
    <property type="match status" value="1"/>
</dbReference>
<dbReference type="PANTHER" id="PTHR47331">
    <property type="entry name" value="PHD-TYPE DOMAIN-CONTAINING PROTEIN"/>
    <property type="match status" value="1"/>
</dbReference>
<name>A0A4S2KU61_9HYME</name>
<evidence type="ECO:0000256" key="1">
    <source>
        <dbReference type="SAM" id="MobiDB-lite"/>
    </source>
</evidence>
<evidence type="ECO:0000259" key="2">
    <source>
        <dbReference type="Pfam" id="PF18701"/>
    </source>
</evidence>
<feature type="compositionally biased region" description="Basic and acidic residues" evidence="1">
    <location>
        <begin position="1061"/>
        <end position="1071"/>
    </location>
</feature>
<dbReference type="STRING" id="300112.A0A4S2KU61"/>
<proteinExistence type="predicted"/>
<evidence type="ECO:0000313" key="3">
    <source>
        <dbReference type="EMBL" id="TGZ51679.1"/>
    </source>
</evidence>
<dbReference type="Gene3D" id="3.30.420.10">
    <property type="entry name" value="Ribonuclease H-like superfamily/Ribonuclease H"/>
    <property type="match status" value="1"/>
</dbReference>
<dbReference type="GO" id="GO:0003676">
    <property type="term" value="F:nucleic acid binding"/>
    <property type="evidence" value="ECO:0007669"/>
    <property type="project" value="InterPro"/>
</dbReference>
<comment type="caution">
    <text evidence="3">The sequence shown here is derived from an EMBL/GenBank/DDBJ whole genome shotgun (WGS) entry which is preliminary data.</text>
</comment>
<feature type="region of interest" description="Disordered" evidence="1">
    <location>
        <begin position="654"/>
        <end position="692"/>
    </location>
</feature>
<dbReference type="Pfam" id="PF05380">
    <property type="entry name" value="Peptidase_A17"/>
    <property type="match status" value="1"/>
</dbReference>
<dbReference type="Proteomes" id="UP000310200">
    <property type="component" value="Unassembled WGS sequence"/>
</dbReference>
<gene>
    <name evidence="3" type="ORF">DBV15_11119</name>
</gene>
<dbReference type="InterPro" id="IPR008042">
    <property type="entry name" value="Retrotrans_Pao"/>
</dbReference>
<dbReference type="PANTHER" id="PTHR47331:SF1">
    <property type="entry name" value="GAG-LIKE PROTEIN"/>
    <property type="match status" value="1"/>
</dbReference>
<dbReference type="SUPFAM" id="SSF53098">
    <property type="entry name" value="Ribonuclease H-like"/>
    <property type="match status" value="1"/>
</dbReference>
<reference evidence="3 4" key="1">
    <citation type="journal article" date="2019" name="Philos. Trans. R. Soc. Lond., B, Biol. Sci.">
        <title>Ant behaviour and brain gene expression of defending hosts depend on the ecological success of the intruding social parasite.</title>
        <authorList>
            <person name="Kaur R."/>
            <person name="Stoldt M."/>
            <person name="Jongepier E."/>
            <person name="Feldmeyer B."/>
            <person name="Menzel F."/>
            <person name="Bornberg-Bauer E."/>
            <person name="Foitzik S."/>
        </authorList>
    </citation>
    <scope>NUCLEOTIDE SEQUENCE [LARGE SCALE GENOMIC DNA]</scope>
    <source>
        <tissue evidence="3">Whole body</tissue>
    </source>
</reference>
<feature type="region of interest" description="Disordered" evidence="1">
    <location>
        <begin position="1043"/>
        <end position="1080"/>
    </location>
</feature>
<feature type="domain" description="DUF5641" evidence="2">
    <location>
        <begin position="781"/>
        <end position="817"/>
    </location>
</feature>
<sequence length="1490" mass="165646">MVATLHQLAHDEQDRFLKGVSVLFEDSYIDEFYFGADTKEEALEKSGRPTQLNYSITYRKTIACYTSPAPVQTRGSLILRWGSCGIRKKTASLLSNSRRRTAQLFDPLGWLTPTIVLAKIFIQSAWLLGFDWDEPLPDSEAARWFKFKAELPVLATIKVPKTLSKGSPNSLRTVYGFADASELAYAAVLYLRVEGEDGEVKVALITAKSKVVPLKQVTLARLELRHCGGALGTTRKTLGGRSAPAGFTHAPMDRFKGDSPHPLANPSRNILCFRNSPLCINSCESLPGADVGYLENASRIEPDAEIRESHTVALYLPLRSTKLKHCGFVMSKLRFQSRLQRSTYRFLSNPGQRGNAASGRPPATCNPLLRREAPGYFAASISTYQINHRSMSQESTARRGATDTGYCTPALLGTTRTQPHEAVHPSLYRLCAMADLPRPRVTPARPFQYTGVDYAGSERLRTAPERGHKATKGFLVIFVCLSTKTVHLDVASNYSSQPFIAAFKRFVSRRGMCTELYSDCGTNFVGADAELRKLFSASTKEGRSIAEEMTNNRHHLRKVLGDATLTYEEMVGKLGSRLGSIRLRPGARRPASEEKRTFSPSLSLFPYAGLVASRVHVRGWILEDPGEKIGQLVGSSDRVCNRVDGLRGALARLADSGNEERTESRSVPRAPPAGAYCSAKAKRGNEGEKERAERRATAAWCRRTGRPRHQLRVSAYTRPQTSTRVASRRVASRRVTLLTQIEACLNSRLLNPLTDDPEDCAALIPGHLLASLQDVPAARLSRWQLLQQMRDQFWSRWHNNEYLKSLIPRSKWKEATSTWTDVPDDKREHVTGEVATRSYNCRPPGLNTTATKRRDITSRSVIYGSCTQDAAARHCGNAAPRSTERQMVIGYRGAALPQCRAAASCVQELARSIQTQPCRTRTVSVSLTLDKDGDNRYPCLMFLFRARYGYGTAVSESTLSVMPKIGRKENNVRDDTGKKEMYREPSSSSGSGASTKGDEVELVSKFLAPLCARNETARNIALAAARTTVEGWLGGVGSPNRWEDVGDIEDTKSGKFSSQDGRYDMSIERSPTRSSPRSVHQQQLLHDTFRTEGFFPQSINDNPPPFLKENNPECSFDCVDGRLLNERRFRERYAGCDGVESCRSGHSRLKRGAHTSAQRIMPKATRQRSPPCLLPTLKDKISASDKQTILDKCNDVIKWLDANQLADKEEYEHKQKELEGICNPIVTKLYQGAGGMPGGFPGADGAAPGGGPSGGDASGSYNAGFVYRDVGERAHSTPADRIYIGATKVSHQPWAHLTGLTLADPEYNANELIDLLLGAEIYASILQDRLRKGGPRESVAQKKTLYKDGSYRALQIPPKLLHGPRSTNAYPKTHLRPYNLQGDVRHQTRRDNRLRVRGRGRRRPRAQICGNLRIRCGAHTHGARTSGAQPVVTGRYYWRHESTLRVLWNQRSPLGLTFELPRSSRHRWIITVADQDRRCHRNPGSTRDFE</sequence>
<feature type="compositionally biased region" description="Basic and acidic residues" evidence="1">
    <location>
        <begin position="683"/>
        <end position="692"/>
    </location>
</feature>
<dbReference type="Pfam" id="PF18701">
    <property type="entry name" value="DUF5641"/>
    <property type="match status" value="1"/>
</dbReference>
<feature type="region of interest" description="Disordered" evidence="1">
    <location>
        <begin position="1150"/>
        <end position="1169"/>
    </location>
</feature>
<dbReference type="EMBL" id="QBLH01001495">
    <property type="protein sequence ID" value="TGZ51679.1"/>
    <property type="molecule type" value="Genomic_DNA"/>
</dbReference>
<dbReference type="InterPro" id="IPR036397">
    <property type="entry name" value="RNaseH_sf"/>
</dbReference>
<dbReference type="InterPro" id="IPR012337">
    <property type="entry name" value="RNaseH-like_sf"/>
</dbReference>
<feature type="compositionally biased region" description="Basic and acidic residues" evidence="1">
    <location>
        <begin position="967"/>
        <end position="983"/>
    </location>
</feature>
<protein>
    <recommendedName>
        <fullName evidence="2">DUF5641 domain-containing protein</fullName>
    </recommendedName>
</protein>
<dbReference type="InterPro" id="IPR040676">
    <property type="entry name" value="DUF5641"/>
</dbReference>
<accession>A0A4S2KU61</accession>
<organism evidence="3 4">
    <name type="scientific">Temnothorax longispinosus</name>
    <dbReference type="NCBI Taxonomy" id="300112"/>
    <lineage>
        <taxon>Eukaryota</taxon>
        <taxon>Metazoa</taxon>
        <taxon>Ecdysozoa</taxon>
        <taxon>Arthropoda</taxon>
        <taxon>Hexapoda</taxon>
        <taxon>Insecta</taxon>
        <taxon>Pterygota</taxon>
        <taxon>Neoptera</taxon>
        <taxon>Endopterygota</taxon>
        <taxon>Hymenoptera</taxon>
        <taxon>Apocrita</taxon>
        <taxon>Aculeata</taxon>
        <taxon>Formicoidea</taxon>
        <taxon>Formicidae</taxon>
        <taxon>Myrmicinae</taxon>
        <taxon>Temnothorax</taxon>
    </lineage>
</organism>